<gene>
    <name evidence="7" type="ORF">GCM10010468_16550</name>
</gene>
<name>A0ABP6Q465_9ACTN</name>
<dbReference type="RefSeq" id="WP_344824202.1">
    <property type="nucleotide sequence ID" value="NZ_BAAAUV010000004.1"/>
</dbReference>
<organism evidence="7 8">
    <name type="scientific">Actinocorallia longicatena</name>
    <dbReference type="NCBI Taxonomy" id="111803"/>
    <lineage>
        <taxon>Bacteria</taxon>
        <taxon>Bacillati</taxon>
        <taxon>Actinomycetota</taxon>
        <taxon>Actinomycetes</taxon>
        <taxon>Streptosporangiales</taxon>
        <taxon>Thermomonosporaceae</taxon>
        <taxon>Actinocorallia</taxon>
    </lineage>
</organism>
<keyword evidence="2" id="KW-0805">Transcription regulation</keyword>
<dbReference type="PROSITE" id="PS51755">
    <property type="entry name" value="OMPR_PHOB"/>
    <property type="match status" value="1"/>
</dbReference>
<evidence type="ECO:0000256" key="2">
    <source>
        <dbReference type="ARBA" id="ARBA00023015"/>
    </source>
</evidence>
<dbReference type="InterPro" id="IPR001867">
    <property type="entry name" value="OmpR/PhoB-type_DNA-bd"/>
</dbReference>
<dbReference type="CDD" id="cd15831">
    <property type="entry name" value="BTAD"/>
    <property type="match status" value="1"/>
</dbReference>
<dbReference type="Gene3D" id="1.25.40.10">
    <property type="entry name" value="Tetratricopeptide repeat domain"/>
    <property type="match status" value="1"/>
</dbReference>
<dbReference type="Pfam" id="PF03704">
    <property type="entry name" value="BTAD"/>
    <property type="match status" value="1"/>
</dbReference>
<evidence type="ECO:0000256" key="5">
    <source>
        <dbReference type="PROSITE-ProRule" id="PRU01091"/>
    </source>
</evidence>
<dbReference type="Proteomes" id="UP001501237">
    <property type="component" value="Unassembled WGS sequence"/>
</dbReference>
<dbReference type="InterPro" id="IPR011990">
    <property type="entry name" value="TPR-like_helical_dom_sf"/>
</dbReference>
<dbReference type="EMBL" id="BAAAUV010000004">
    <property type="protein sequence ID" value="GAA3202800.1"/>
    <property type="molecule type" value="Genomic_DNA"/>
</dbReference>
<dbReference type="Gene3D" id="1.10.10.10">
    <property type="entry name" value="Winged helix-like DNA-binding domain superfamily/Winged helix DNA-binding domain"/>
    <property type="match status" value="1"/>
</dbReference>
<evidence type="ECO:0000259" key="6">
    <source>
        <dbReference type="PROSITE" id="PS51755"/>
    </source>
</evidence>
<evidence type="ECO:0000256" key="3">
    <source>
        <dbReference type="ARBA" id="ARBA00023125"/>
    </source>
</evidence>
<sequence>MQVRLLGPVELCDARGSVPIGPRARAVLAALALDAGRPVSVERLVATVWPEAPPATATTQIQGCVSSLRRAFGESRGLLVTSGPGYLLEMGEEEIDALGFGARVREARRAVRGGDDDSAARLLREALRGWRGSALDGVPGLHAEASVLEEQRLAAVEERITADLGRGRAAELLPELAALCADHPLRERFHAQLMVALTRSGRRPEALEAYQRIRCTLVTDLGLEPGSELQRLQRDVLAAAPVPESTLPQDVADFTGRIAETEMIVGVLAASSAPIVAISGRPGAGATSLAVHAAHRLRSRFPDGCLYADLHFTADPGEVLGRVLRFLGVPVPPRARAERAELYRARMNGRRILLVLNDAAAESQVLPLLPGAGGSAVVVTGRTRLTALPGALHLDLAPLPVSDALALLARIAGPGRIRTEPEAAARLVDLCDRLPLTVRAAGARLAGKPHWRIADLVARLSDDQHRLAELAHGDLDVRRGIAASLAGLSAPARTVFARLADGSFTREETDDLIEELVDARLLEAVRCDDSGRMRFRQPGLVRAFARGLSIRTEVGNATEEAGP</sequence>
<proteinExistence type="inferred from homology"/>
<feature type="domain" description="OmpR/PhoB-type" evidence="6">
    <location>
        <begin position="1"/>
        <end position="90"/>
    </location>
</feature>
<feature type="DNA-binding region" description="OmpR/PhoB-type" evidence="5">
    <location>
        <begin position="1"/>
        <end position="90"/>
    </location>
</feature>
<protein>
    <recommendedName>
        <fullName evidence="6">OmpR/PhoB-type domain-containing protein</fullName>
    </recommendedName>
</protein>
<reference evidence="8" key="1">
    <citation type="journal article" date="2019" name="Int. J. Syst. Evol. Microbiol.">
        <title>The Global Catalogue of Microorganisms (GCM) 10K type strain sequencing project: providing services to taxonomists for standard genome sequencing and annotation.</title>
        <authorList>
            <consortium name="The Broad Institute Genomics Platform"/>
            <consortium name="The Broad Institute Genome Sequencing Center for Infectious Disease"/>
            <person name="Wu L."/>
            <person name="Ma J."/>
        </authorList>
    </citation>
    <scope>NUCLEOTIDE SEQUENCE [LARGE SCALE GENOMIC DNA]</scope>
    <source>
        <strain evidence="8">JCM 9377</strain>
    </source>
</reference>
<accession>A0ABP6Q465</accession>
<keyword evidence="4" id="KW-0804">Transcription</keyword>
<dbReference type="SUPFAM" id="SSF52540">
    <property type="entry name" value="P-loop containing nucleoside triphosphate hydrolases"/>
    <property type="match status" value="1"/>
</dbReference>
<comment type="caution">
    <text evidence="7">The sequence shown here is derived from an EMBL/GenBank/DDBJ whole genome shotgun (WGS) entry which is preliminary data.</text>
</comment>
<keyword evidence="3 5" id="KW-0238">DNA-binding</keyword>
<dbReference type="SUPFAM" id="SSF46894">
    <property type="entry name" value="C-terminal effector domain of the bipartite response regulators"/>
    <property type="match status" value="1"/>
</dbReference>
<dbReference type="InterPro" id="IPR005158">
    <property type="entry name" value="BTAD"/>
</dbReference>
<dbReference type="SMART" id="SM01043">
    <property type="entry name" value="BTAD"/>
    <property type="match status" value="1"/>
</dbReference>
<dbReference type="PRINTS" id="PR00364">
    <property type="entry name" value="DISEASERSIST"/>
</dbReference>
<dbReference type="InterPro" id="IPR051677">
    <property type="entry name" value="AfsR-DnrI-RedD_regulator"/>
</dbReference>
<keyword evidence="8" id="KW-1185">Reference proteome</keyword>
<evidence type="ECO:0000313" key="7">
    <source>
        <dbReference type="EMBL" id="GAA3202800.1"/>
    </source>
</evidence>
<dbReference type="SUPFAM" id="SSF48452">
    <property type="entry name" value="TPR-like"/>
    <property type="match status" value="1"/>
</dbReference>
<dbReference type="InterPro" id="IPR016032">
    <property type="entry name" value="Sig_transdc_resp-reg_C-effctor"/>
</dbReference>
<dbReference type="InterPro" id="IPR027417">
    <property type="entry name" value="P-loop_NTPase"/>
</dbReference>
<evidence type="ECO:0000313" key="8">
    <source>
        <dbReference type="Proteomes" id="UP001501237"/>
    </source>
</evidence>
<dbReference type="SMART" id="SM00862">
    <property type="entry name" value="Trans_reg_C"/>
    <property type="match status" value="1"/>
</dbReference>
<evidence type="ECO:0000256" key="4">
    <source>
        <dbReference type="ARBA" id="ARBA00023163"/>
    </source>
</evidence>
<dbReference type="PANTHER" id="PTHR35807:SF1">
    <property type="entry name" value="TRANSCRIPTIONAL REGULATOR REDD"/>
    <property type="match status" value="1"/>
</dbReference>
<comment type="similarity">
    <text evidence="1">Belongs to the AfsR/DnrI/RedD regulatory family.</text>
</comment>
<dbReference type="Pfam" id="PF00486">
    <property type="entry name" value="Trans_reg_C"/>
    <property type="match status" value="1"/>
</dbReference>
<dbReference type="PANTHER" id="PTHR35807">
    <property type="entry name" value="TRANSCRIPTIONAL REGULATOR REDD-RELATED"/>
    <property type="match status" value="1"/>
</dbReference>
<evidence type="ECO:0000256" key="1">
    <source>
        <dbReference type="ARBA" id="ARBA00005820"/>
    </source>
</evidence>
<dbReference type="InterPro" id="IPR036388">
    <property type="entry name" value="WH-like_DNA-bd_sf"/>
</dbReference>